<reference evidence="3" key="1">
    <citation type="journal article" date="2019" name="Int. J. Syst. Evol. Microbiol.">
        <title>The Global Catalogue of Microorganisms (GCM) 10K type strain sequencing project: providing services to taxonomists for standard genome sequencing and annotation.</title>
        <authorList>
            <consortium name="The Broad Institute Genomics Platform"/>
            <consortium name="The Broad Institute Genome Sequencing Center for Infectious Disease"/>
            <person name="Wu L."/>
            <person name="Ma J."/>
        </authorList>
    </citation>
    <scope>NUCLEOTIDE SEQUENCE [LARGE SCALE GENOMIC DNA]</scope>
    <source>
        <strain evidence="3">KCTC 52231</strain>
    </source>
</reference>
<evidence type="ECO:0000313" key="3">
    <source>
        <dbReference type="Proteomes" id="UP001595647"/>
    </source>
</evidence>
<name>A0ABV7HXI1_9HYPH</name>
<gene>
    <name evidence="2" type="ORF">ACFOHV_07280</name>
</gene>
<accession>A0ABV7HXI1</accession>
<comment type="caution">
    <text evidence="2">The sequence shown here is derived from an EMBL/GenBank/DDBJ whole genome shotgun (WGS) entry which is preliminary data.</text>
</comment>
<evidence type="ECO:0000313" key="2">
    <source>
        <dbReference type="EMBL" id="MFC3163079.1"/>
    </source>
</evidence>
<dbReference type="RefSeq" id="WP_182305412.1">
    <property type="nucleotide sequence ID" value="NZ_CP059896.1"/>
</dbReference>
<dbReference type="SUPFAM" id="SSF47413">
    <property type="entry name" value="lambda repressor-like DNA-binding domains"/>
    <property type="match status" value="1"/>
</dbReference>
<evidence type="ECO:0000256" key="1">
    <source>
        <dbReference type="SAM" id="MobiDB-lite"/>
    </source>
</evidence>
<feature type="region of interest" description="Disordered" evidence="1">
    <location>
        <begin position="84"/>
        <end position="106"/>
    </location>
</feature>
<sequence>MSGLPNGRDPARADYDWRAFARALRARRGPDTRGIRAIGAEIGVTASDLSRAMGGQMVSAGKVIALCRWLGVPVERFYLPPEDQAESTCFSSRHVERGGKDEGVAA</sequence>
<protein>
    <recommendedName>
        <fullName evidence="4">HTH cro/C1-type domain-containing protein</fullName>
    </recommendedName>
</protein>
<organism evidence="2 3">
    <name type="scientific">Ciceribacter thiooxidans</name>
    <dbReference type="NCBI Taxonomy" id="1969821"/>
    <lineage>
        <taxon>Bacteria</taxon>
        <taxon>Pseudomonadati</taxon>
        <taxon>Pseudomonadota</taxon>
        <taxon>Alphaproteobacteria</taxon>
        <taxon>Hyphomicrobiales</taxon>
        <taxon>Rhizobiaceae</taxon>
        <taxon>Ciceribacter</taxon>
    </lineage>
</organism>
<dbReference type="InterPro" id="IPR010982">
    <property type="entry name" value="Lambda_DNA-bd_dom_sf"/>
</dbReference>
<dbReference type="Proteomes" id="UP001595647">
    <property type="component" value="Unassembled WGS sequence"/>
</dbReference>
<dbReference type="EMBL" id="JBHRTG010000007">
    <property type="protein sequence ID" value="MFC3163079.1"/>
    <property type="molecule type" value="Genomic_DNA"/>
</dbReference>
<evidence type="ECO:0008006" key="4">
    <source>
        <dbReference type="Google" id="ProtNLM"/>
    </source>
</evidence>
<proteinExistence type="predicted"/>
<keyword evidence="3" id="KW-1185">Reference proteome</keyword>
<feature type="compositionally biased region" description="Basic and acidic residues" evidence="1">
    <location>
        <begin position="93"/>
        <end position="106"/>
    </location>
</feature>